<comment type="caution">
    <text evidence="2">The sequence shown here is derived from an EMBL/GenBank/DDBJ whole genome shotgun (WGS) entry which is preliminary data.</text>
</comment>
<feature type="compositionally biased region" description="Polar residues" evidence="1">
    <location>
        <begin position="94"/>
        <end position="103"/>
    </location>
</feature>
<dbReference type="AlphaFoldDB" id="A0A540LFK6"/>
<dbReference type="Proteomes" id="UP000315295">
    <property type="component" value="Unassembled WGS sequence"/>
</dbReference>
<evidence type="ECO:0000313" key="2">
    <source>
        <dbReference type="EMBL" id="TQD85246.1"/>
    </source>
</evidence>
<accession>A0A540LFK6</accession>
<keyword evidence="3" id="KW-1185">Reference proteome</keyword>
<dbReference type="STRING" id="106549.A0A540LFK6"/>
<evidence type="ECO:0000256" key="1">
    <source>
        <dbReference type="SAM" id="MobiDB-lite"/>
    </source>
</evidence>
<gene>
    <name evidence="2" type="ORF">C1H46_029165</name>
</gene>
<organism evidence="2 3">
    <name type="scientific">Malus baccata</name>
    <name type="common">Siberian crab apple</name>
    <name type="synonym">Pyrus baccata</name>
    <dbReference type="NCBI Taxonomy" id="106549"/>
    <lineage>
        <taxon>Eukaryota</taxon>
        <taxon>Viridiplantae</taxon>
        <taxon>Streptophyta</taxon>
        <taxon>Embryophyta</taxon>
        <taxon>Tracheophyta</taxon>
        <taxon>Spermatophyta</taxon>
        <taxon>Magnoliopsida</taxon>
        <taxon>eudicotyledons</taxon>
        <taxon>Gunneridae</taxon>
        <taxon>Pentapetalae</taxon>
        <taxon>rosids</taxon>
        <taxon>fabids</taxon>
        <taxon>Rosales</taxon>
        <taxon>Rosaceae</taxon>
        <taxon>Amygdaloideae</taxon>
        <taxon>Maleae</taxon>
        <taxon>Malus</taxon>
    </lineage>
</organism>
<sequence length="247" mass="27473">MVMKLKTISPAKFFGNTLPRPRFYTDVKFNDHRVDPPADVLDPFLSWANEAHWTMGGLSFKRLRLQGRIEGSVGKLRAQREKIENEKQKLAKSANGSGRNQPNGKRASSDSPPPAPIVTKRRRFLDVISESDEEEQEAEVVKGKRLVKKLVDEFDKVALEADRGNSVSPSKGLSGGSEGASTRRTRSRRSEEEEAVETVLKVAEEVNKLSFKDKKLKGKSSKGKENKEKASGIVNGTRTSPRLAKRS</sequence>
<feature type="region of interest" description="Disordered" evidence="1">
    <location>
        <begin position="211"/>
        <end position="247"/>
    </location>
</feature>
<dbReference type="EMBL" id="VIEB01000605">
    <property type="protein sequence ID" value="TQD85246.1"/>
    <property type="molecule type" value="Genomic_DNA"/>
</dbReference>
<evidence type="ECO:0000313" key="3">
    <source>
        <dbReference type="Proteomes" id="UP000315295"/>
    </source>
</evidence>
<dbReference type="PANTHER" id="PTHR35103:SF1">
    <property type="entry name" value="OS06G0115700 PROTEIN"/>
    <property type="match status" value="1"/>
</dbReference>
<proteinExistence type="predicted"/>
<name>A0A540LFK6_MALBA</name>
<dbReference type="PANTHER" id="PTHR35103">
    <property type="entry name" value="OS06G0115700 PROTEIN"/>
    <property type="match status" value="1"/>
</dbReference>
<feature type="region of interest" description="Disordered" evidence="1">
    <location>
        <begin position="158"/>
        <end position="197"/>
    </location>
</feature>
<protein>
    <submittedName>
        <fullName evidence="2">Uncharacterized protein</fullName>
    </submittedName>
</protein>
<feature type="region of interest" description="Disordered" evidence="1">
    <location>
        <begin position="86"/>
        <end position="119"/>
    </location>
</feature>
<reference evidence="2 3" key="1">
    <citation type="journal article" date="2019" name="G3 (Bethesda)">
        <title>Sequencing of a Wild Apple (Malus baccata) Genome Unravels the Differences Between Cultivated and Wild Apple Species Regarding Disease Resistance and Cold Tolerance.</title>
        <authorList>
            <person name="Chen X."/>
        </authorList>
    </citation>
    <scope>NUCLEOTIDE SEQUENCE [LARGE SCALE GENOMIC DNA]</scope>
    <source>
        <strain evidence="3">cv. Shandingzi</strain>
        <tissue evidence="2">Leaves</tissue>
    </source>
</reference>